<proteinExistence type="predicted"/>
<organism evidence="3">
    <name type="scientific">Nippostrongylus brasiliensis</name>
    <name type="common">Rat hookworm</name>
    <dbReference type="NCBI Taxonomy" id="27835"/>
    <lineage>
        <taxon>Eukaryota</taxon>
        <taxon>Metazoa</taxon>
        <taxon>Ecdysozoa</taxon>
        <taxon>Nematoda</taxon>
        <taxon>Chromadorea</taxon>
        <taxon>Rhabditida</taxon>
        <taxon>Rhabditina</taxon>
        <taxon>Rhabditomorpha</taxon>
        <taxon>Strongyloidea</taxon>
        <taxon>Heligmosomidae</taxon>
        <taxon>Nippostrongylus</taxon>
    </lineage>
</organism>
<dbReference type="Proteomes" id="UP000271162">
    <property type="component" value="Unassembled WGS sequence"/>
</dbReference>
<name>A0A0N4XKL5_NIPBR</name>
<dbReference type="EMBL" id="UYSL01004157">
    <property type="protein sequence ID" value="VDL66657.1"/>
    <property type="molecule type" value="Genomic_DNA"/>
</dbReference>
<gene>
    <name evidence="1" type="ORF">NBR_LOCUS3068</name>
</gene>
<keyword evidence="2" id="KW-1185">Reference proteome</keyword>
<evidence type="ECO:0000313" key="2">
    <source>
        <dbReference type="Proteomes" id="UP000271162"/>
    </source>
</evidence>
<reference evidence="1 2" key="2">
    <citation type="submission" date="2018-11" db="EMBL/GenBank/DDBJ databases">
        <authorList>
            <consortium name="Pathogen Informatics"/>
        </authorList>
    </citation>
    <scope>NUCLEOTIDE SEQUENCE [LARGE SCALE GENOMIC DNA]</scope>
</reference>
<evidence type="ECO:0000313" key="3">
    <source>
        <dbReference type="WBParaSite" id="NBR_0000306701-mRNA-1"/>
    </source>
</evidence>
<dbReference type="WBParaSite" id="NBR_0000306701-mRNA-1">
    <property type="protein sequence ID" value="NBR_0000306701-mRNA-1"/>
    <property type="gene ID" value="NBR_0000306701"/>
</dbReference>
<sequence>MVTSCCQTDEVPRVHRTPFGRDTSTPSSMNRSRSMVAFDEESLLSAAYCDVTFDCSSDYPAYSDRRRRADSAIETITTDVVEIAEIGSGKSHRAVPTIVVPPNVCYVVLRRILP</sequence>
<protein>
    <submittedName>
        <fullName evidence="1 3">Uncharacterized protein</fullName>
    </submittedName>
</protein>
<accession>A0A0N4XKL5</accession>
<evidence type="ECO:0000313" key="1">
    <source>
        <dbReference type="EMBL" id="VDL66657.1"/>
    </source>
</evidence>
<dbReference type="AlphaFoldDB" id="A0A0N4XKL5"/>
<reference evidence="3" key="1">
    <citation type="submission" date="2017-02" db="UniProtKB">
        <authorList>
            <consortium name="WormBaseParasite"/>
        </authorList>
    </citation>
    <scope>IDENTIFICATION</scope>
</reference>